<comment type="similarity">
    <text evidence="3">Belongs to the HAD-like hydrolase superfamily. SerB family.</text>
</comment>
<evidence type="ECO:0000256" key="5">
    <source>
        <dbReference type="ARBA" id="ARBA00022605"/>
    </source>
</evidence>
<evidence type="ECO:0000256" key="11">
    <source>
        <dbReference type="PIRSR" id="PIRSR604469-1"/>
    </source>
</evidence>
<reference evidence="12" key="1">
    <citation type="journal article" date="2021" name="mSystems">
        <title>Bacteria and Archaea Synergistically Convert Glycine Betaine to Biogenic Methane in the Formosa Cold Seep of the South China Sea.</title>
        <authorList>
            <person name="Li L."/>
            <person name="Zhang W."/>
            <person name="Zhang S."/>
            <person name="Song L."/>
            <person name="Sun Q."/>
            <person name="Zhang H."/>
            <person name="Xiang H."/>
            <person name="Dong X."/>
        </authorList>
    </citation>
    <scope>NUCLEOTIDE SEQUENCE</scope>
    <source>
        <strain evidence="12">LLY</strain>
    </source>
</reference>
<comment type="pathway">
    <text evidence="2">Amino-acid biosynthesis; L-serine biosynthesis; L-serine from 3-phospho-D-glycerate: step 3/3.</text>
</comment>
<comment type="caution">
    <text evidence="12">The sequence shown here is derived from an EMBL/GenBank/DDBJ whole genome shotgun (WGS) entry which is preliminary data.</text>
</comment>
<proteinExistence type="inferred from homology"/>
<protein>
    <recommendedName>
        <fullName evidence="4">phosphoserine phosphatase</fullName>
        <ecNumber evidence="4">3.1.3.3</ecNumber>
    </recommendedName>
    <alternativeName>
        <fullName evidence="10">O-phosphoserine phosphohydrolase</fullName>
    </alternativeName>
</protein>
<reference evidence="12" key="2">
    <citation type="submission" date="2021-04" db="EMBL/GenBank/DDBJ databases">
        <authorList>
            <person name="Dong X."/>
        </authorList>
    </citation>
    <scope>NUCLEOTIDE SEQUENCE</scope>
    <source>
        <strain evidence="12">LLY</strain>
    </source>
</reference>
<dbReference type="GO" id="GO:0000287">
    <property type="term" value="F:magnesium ion binding"/>
    <property type="evidence" value="ECO:0007669"/>
    <property type="project" value="TreeGrafter"/>
</dbReference>
<dbReference type="SUPFAM" id="SSF56784">
    <property type="entry name" value="HAD-like"/>
    <property type="match status" value="1"/>
</dbReference>
<keyword evidence="7 12" id="KW-0378">Hydrolase</keyword>
<keyword evidence="8" id="KW-0460">Magnesium</keyword>
<dbReference type="SFLD" id="SFLDS00003">
    <property type="entry name" value="Haloacid_Dehalogenase"/>
    <property type="match status" value="1"/>
</dbReference>
<evidence type="ECO:0000256" key="8">
    <source>
        <dbReference type="ARBA" id="ARBA00022842"/>
    </source>
</evidence>
<evidence type="ECO:0000256" key="4">
    <source>
        <dbReference type="ARBA" id="ARBA00012640"/>
    </source>
</evidence>
<evidence type="ECO:0000256" key="10">
    <source>
        <dbReference type="ARBA" id="ARBA00031693"/>
    </source>
</evidence>
<dbReference type="GO" id="GO:0036424">
    <property type="term" value="F:L-phosphoserine phosphatase activity"/>
    <property type="evidence" value="ECO:0007669"/>
    <property type="project" value="InterPro"/>
</dbReference>
<dbReference type="SFLD" id="SFLDG01129">
    <property type="entry name" value="C1.5:_HAD__Beta-PGM__Phosphata"/>
    <property type="match status" value="1"/>
</dbReference>
<dbReference type="EMBL" id="JAGSOI010000065">
    <property type="protein sequence ID" value="MCM1987697.1"/>
    <property type="molecule type" value="Genomic_DNA"/>
</dbReference>
<evidence type="ECO:0000256" key="9">
    <source>
        <dbReference type="ARBA" id="ARBA00023299"/>
    </source>
</evidence>
<evidence type="ECO:0000256" key="3">
    <source>
        <dbReference type="ARBA" id="ARBA00009184"/>
    </source>
</evidence>
<dbReference type="NCBIfam" id="TIGR00338">
    <property type="entry name" value="serB"/>
    <property type="match status" value="1"/>
</dbReference>
<name>A0A9E4ZHD5_9EURY</name>
<dbReference type="InterPro" id="IPR036412">
    <property type="entry name" value="HAD-like_sf"/>
</dbReference>
<keyword evidence="6" id="KW-0479">Metal-binding</keyword>
<keyword evidence="9" id="KW-0718">Serine biosynthesis</keyword>
<gene>
    <name evidence="12" type="primary">serB</name>
    <name evidence="12" type="ORF">KDK67_12015</name>
</gene>
<dbReference type="EC" id="3.1.3.3" evidence="4"/>
<dbReference type="InterPro" id="IPR050582">
    <property type="entry name" value="HAD-like_SerB"/>
</dbReference>
<dbReference type="Pfam" id="PF00702">
    <property type="entry name" value="Hydrolase"/>
    <property type="match status" value="1"/>
</dbReference>
<evidence type="ECO:0000256" key="2">
    <source>
        <dbReference type="ARBA" id="ARBA00005135"/>
    </source>
</evidence>
<dbReference type="GO" id="GO:0006564">
    <property type="term" value="P:L-serine biosynthetic process"/>
    <property type="evidence" value="ECO:0007669"/>
    <property type="project" value="UniProtKB-KW"/>
</dbReference>
<dbReference type="GO" id="GO:0005737">
    <property type="term" value="C:cytoplasm"/>
    <property type="evidence" value="ECO:0007669"/>
    <property type="project" value="TreeGrafter"/>
</dbReference>
<accession>A0A9E4ZHD5</accession>
<evidence type="ECO:0000256" key="6">
    <source>
        <dbReference type="ARBA" id="ARBA00022723"/>
    </source>
</evidence>
<dbReference type="NCBIfam" id="TIGR01488">
    <property type="entry name" value="HAD-SF-IB"/>
    <property type="match status" value="1"/>
</dbReference>
<evidence type="ECO:0000313" key="12">
    <source>
        <dbReference type="EMBL" id="MCM1987697.1"/>
    </source>
</evidence>
<keyword evidence="5" id="KW-0028">Amino-acid biosynthesis</keyword>
<feature type="active site" description="Proton donor" evidence="11">
    <location>
        <position position="21"/>
    </location>
</feature>
<evidence type="ECO:0000313" key="13">
    <source>
        <dbReference type="Proteomes" id="UP001056766"/>
    </source>
</evidence>
<dbReference type="InterPro" id="IPR004469">
    <property type="entry name" value="PSP"/>
</dbReference>
<dbReference type="PANTHER" id="PTHR43344:SF2">
    <property type="entry name" value="PHOSPHOSERINE PHOSPHATASE"/>
    <property type="match status" value="1"/>
</dbReference>
<dbReference type="SFLD" id="SFLDF00029">
    <property type="entry name" value="phosphoserine_phosphatase"/>
    <property type="match status" value="1"/>
</dbReference>
<dbReference type="SFLD" id="SFLDG01136">
    <property type="entry name" value="C1.6:_Phosphoserine_Phosphatas"/>
    <property type="match status" value="1"/>
</dbReference>
<dbReference type="Proteomes" id="UP001056766">
    <property type="component" value="Unassembled WGS sequence"/>
</dbReference>
<dbReference type="SFLD" id="SFLDG01137">
    <property type="entry name" value="C1.6.1:_Phosphoserine_Phosphat"/>
    <property type="match status" value="1"/>
</dbReference>
<feature type="active site" description="Nucleophile" evidence="11">
    <location>
        <position position="19"/>
    </location>
</feature>
<comment type="cofactor">
    <cofactor evidence="1">
        <name>Mg(2+)</name>
        <dbReference type="ChEBI" id="CHEBI:18420"/>
    </cofactor>
</comment>
<keyword evidence="13" id="KW-1185">Reference proteome</keyword>
<dbReference type="CDD" id="cd07500">
    <property type="entry name" value="HAD_PSP"/>
    <property type="match status" value="1"/>
</dbReference>
<organism evidence="12 13">
    <name type="scientific">Methanococcoides seepicolus</name>
    <dbReference type="NCBI Taxonomy" id="2828780"/>
    <lineage>
        <taxon>Archaea</taxon>
        <taxon>Methanobacteriati</taxon>
        <taxon>Methanobacteriota</taxon>
        <taxon>Stenosarchaea group</taxon>
        <taxon>Methanomicrobia</taxon>
        <taxon>Methanosarcinales</taxon>
        <taxon>Methanosarcinaceae</taxon>
        <taxon>Methanococcoides</taxon>
    </lineage>
</organism>
<evidence type="ECO:0000256" key="7">
    <source>
        <dbReference type="ARBA" id="ARBA00022801"/>
    </source>
</evidence>
<dbReference type="InterPro" id="IPR023214">
    <property type="entry name" value="HAD_sf"/>
</dbReference>
<sequence>MNSSNNISKRTYSKLIVFDMDSTLIDAESIDELARAAGVVDKVSVVTEKAMNGEIDYNQALKERVALLKGLKLEKAMETMNSMPLMPGAEELVKHVKSLGFKTAILSGGFTLSTDRIAKLLDMDYVFSNILEIEDGYLTGRVSGPMTENHSKEKAFEQIAKENGLKPENCIVVGDGANDICIFKIAGCAIAFNPKPILRQYADAVITQKHLRDIIPIIDSLDLE</sequence>
<dbReference type="PANTHER" id="PTHR43344">
    <property type="entry name" value="PHOSPHOSERINE PHOSPHATASE"/>
    <property type="match status" value="1"/>
</dbReference>
<dbReference type="Gene3D" id="3.40.50.1000">
    <property type="entry name" value="HAD superfamily/HAD-like"/>
    <property type="match status" value="1"/>
</dbReference>
<evidence type="ECO:0000256" key="1">
    <source>
        <dbReference type="ARBA" id="ARBA00001946"/>
    </source>
</evidence>
<dbReference type="AlphaFoldDB" id="A0A9E4ZHD5"/>